<comment type="catalytic activity">
    <reaction evidence="47">
        <text>Endohydrolysis of RNA in RNA/DNA hybrids. Three different cleavage modes: 1. sequence-specific internal cleavage of RNA. Human immunodeficiency virus type 1 and Moloney murine leukemia virus enzymes prefer to cleave the RNA strand one nucleotide away from the RNA-DNA junction. 2. RNA 5'-end directed cleavage 13-19 nucleotides from the RNA end. 3. DNA 3'-end directed cleavage 15-20 nucleotides away from the primer terminus.</text>
        <dbReference type="EC" id="3.1.26.13"/>
    </reaction>
</comment>
<evidence type="ECO:0000256" key="22">
    <source>
        <dbReference type="ARBA" id="ARBA00022771"/>
    </source>
</evidence>
<dbReference type="GO" id="GO:0004190">
    <property type="term" value="F:aspartic-type endopeptidase activity"/>
    <property type="evidence" value="ECO:0007669"/>
    <property type="project" value="UniProtKB-KW"/>
</dbReference>
<dbReference type="Proteomes" id="UP000113322">
    <property type="component" value="Genome"/>
</dbReference>
<feature type="domain" description="Peptidase A2" evidence="54">
    <location>
        <begin position="511"/>
        <end position="581"/>
    </location>
</feature>
<dbReference type="GO" id="GO:0003964">
    <property type="term" value="F:RNA-directed DNA polymerase activity"/>
    <property type="evidence" value="ECO:0007669"/>
    <property type="project" value="UniProtKB-KW"/>
</dbReference>
<dbReference type="GO" id="GO:0043657">
    <property type="term" value="C:host cell"/>
    <property type="evidence" value="ECO:0007669"/>
    <property type="project" value="GOC"/>
</dbReference>
<dbReference type="Pfam" id="PF00540">
    <property type="entry name" value="Gag_p17"/>
    <property type="match status" value="1"/>
</dbReference>
<dbReference type="GO" id="GO:0004523">
    <property type="term" value="F:RNA-DNA hybrid ribonuclease activity"/>
    <property type="evidence" value="ECO:0007669"/>
    <property type="project" value="InterPro"/>
</dbReference>
<evidence type="ECO:0000256" key="38">
    <source>
        <dbReference type="ARBA" id="ARBA00023125"/>
    </source>
</evidence>
<evidence type="ECO:0000256" key="11">
    <source>
        <dbReference type="ARBA" id="ARBA00022612"/>
    </source>
</evidence>
<dbReference type="Pfam" id="PF00607">
    <property type="entry name" value="Gag_p24"/>
    <property type="match status" value="1"/>
</dbReference>
<gene>
    <name evidence="60" type="primary">gag-pol</name>
</gene>
<dbReference type="InterPro" id="IPR001584">
    <property type="entry name" value="Integrase_cat-core"/>
</dbReference>
<dbReference type="GO" id="GO:0044826">
    <property type="term" value="P:viral genome integration into host DNA"/>
    <property type="evidence" value="ECO:0007669"/>
    <property type="project" value="UniProtKB-KW"/>
</dbReference>
<dbReference type="SUPFAM" id="SSF53098">
    <property type="entry name" value="Ribonuclease H-like"/>
    <property type="match status" value="2"/>
</dbReference>
<keyword evidence="43" id="KW-1262">Eukaryotic host gene expression shutoff by virus</keyword>
<evidence type="ECO:0000256" key="26">
    <source>
        <dbReference type="ARBA" id="ARBA00022842"/>
    </source>
</evidence>
<dbReference type="InterPro" id="IPR045345">
    <property type="entry name" value="Gag_p24_C"/>
</dbReference>
<dbReference type="Gene3D" id="1.10.10.200">
    <property type="match status" value="1"/>
</dbReference>
<keyword evidence="10 51" id="KW-0945">Host-virus interaction</keyword>
<evidence type="ECO:0000259" key="59">
    <source>
        <dbReference type="PROSITE" id="PS51027"/>
    </source>
</evidence>
<dbReference type="Pfam" id="PF00075">
    <property type="entry name" value="RNase_H"/>
    <property type="match status" value="1"/>
</dbReference>
<feature type="domain" description="RNase H type-1" evidence="57">
    <location>
        <begin position="1025"/>
        <end position="1148"/>
    </location>
</feature>
<keyword evidence="20" id="KW-0688">Ribosomal frameshifting</keyword>
<dbReference type="GO" id="GO:0039657">
    <property type="term" value="P:symbiont-mediated suppression of host gene expression"/>
    <property type="evidence" value="ECO:0007669"/>
    <property type="project" value="UniProtKB-KW"/>
</dbReference>
<dbReference type="Gene3D" id="3.30.420.10">
    <property type="entry name" value="Ribonuclease H-like superfamily/Ribonuclease H"/>
    <property type="match status" value="2"/>
</dbReference>
<evidence type="ECO:0000259" key="54">
    <source>
        <dbReference type="PROSITE" id="PS50175"/>
    </source>
</evidence>
<dbReference type="InterPro" id="IPR018061">
    <property type="entry name" value="Retropepsins"/>
</dbReference>
<dbReference type="GO" id="GO:0046718">
    <property type="term" value="P:symbiont entry into host cell"/>
    <property type="evidence" value="ECO:0007669"/>
    <property type="project" value="UniProtKB-KW"/>
</dbReference>
<dbReference type="GO" id="GO:0072494">
    <property type="term" value="C:host multivesicular body"/>
    <property type="evidence" value="ECO:0007669"/>
    <property type="project" value="UniProtKB-SubCell"/>
</dbReference>
<comment type="subcellular location">
    <molecule>Matrix protein p17</molecule>
    <subcellularLocation>
        <location evidence="51">Virion membrane</location>
        <topology evidence="51">Lipid-anchor</topology>
    </subcellularLocation>
    <subcellularLocation>
        <location evidence="51">Host nucleus</location>
    </subcellularLocation>
    <subcellularLocation>
        <location evidence="51">Host cytoplasm</location>
    </subcellularLocation>
</comment>
<dbReference type="InterPro" id="IPR010659">
    <property type="entry name" value="RVT_connect"/>
</dbReference>
<dbReference type="CDD" id="cd05482">
    <property type="entry name" value="HIV_retropepsin_like"/>
    <property type="match status" value="1"/>
</dbReference>
<dbReference type="InterPro" id="IPR002156">
    <property type="entry name" value="RNaseH_domain"/>
</dbReference>
<feature type="domain" description="Integrase catalytic" evidence="58">
    <location>
        <begin position="1205"/>
        <end position="1355"/>
    </location>
</feature>
<keyword evidence="6" id="KW-1163">Viral penetration into host nucleus</keyword>
<dbReference type="Gene3D" id="3.10.10.10">
    <property type="entry name" value="HIV Type 1 Reverse Transcriptase, subunit A, domain 1"/>
    <property type="match status" value="1"/>
</dbReference>
<evidence type="ECO:0000256" key="30">
    <source>
        <dbReference type="ARBA" id="ARBA00022908"/>
    </source>
</evidence>
<keyword evidence="7" id="KW-0597">Phosphoprotein</keyword>
<dbReference type="Pfam" id="PF02022">
    <property type="entry name" value="Integrase_Zn"/>
    <property type="match status" value="1"/>
</dbReference>
<evidence type="ECO:0000259" key="55">
    <source>
        <dbReference type="PROSITE" id="PS50876"/>
    </source>
</evidence>
<comment type="catalytic activity">
    <reaction evidence="1">
        <text>3'-end directed exonucleolytic cleavage of viral RNA-DNA hybrid.</text>
        <dbReference type="EC" id="3.1.13.2"/>
    </reaction>
</comment>
<keyword evidence="45" id="KW-0449">Lipoprotein</keyword>
<dbReference type="PROSITE" id="PS50879">
    <property type="entry name" value="RNASE_H_1"/>
    <property type="match status" value="1"/>
</dbReference>
<keyword evidence="36" id="KW-0917">Virion maturation</keyword>
<keyword evidence="23" id="KW-0378">Hydrolase</keyword>
<dbReference type="GO" id="GO:0005198">
    <property type="term" value="F:structural molecule activity"/>
    <property type="evidence" value="ECO:0007669"/>
    <property type="project" value="InterPro"/>
</dbReference>
<evidence type="ECO:0000256" key="36">
    <source>
        <dbReference type="ARBA" id="ARBA00023113"/>
    </source>
</evidence>
<dbReference type="Gene3D" id="1.10.150.90">
    <property type="entry name" value="Immunodeficiency lentiviruses, gag gene matrix protein p17"/>
    <property type="match status" value="1"/>
</dbReference>
<dbReference type="InterPro" id="IPR010999">
    <property type="entry name" value="Retrovr_matrix"/>
</dbReference>
<evidence type="ECO:0000256" key="1">
    <source>
        <dbReference type="ARBA" id="ARBA00000379"/>
    </source>
</evidence>
<keyword evidence="14" id="KW-0548">Nucleotidyltransferase</keyword>
<dbReference type="GO" id="GO:0019013">
    <property type="term" value="C:viral nucleocapsid"/>
    <property type="evidence" value="ECO:0007669"/>
    <property type="project" value="UniProtKB-KW"/>
</dbReference>
<dbReference type="GO" id="GO:0015074">
    <property type="term" value="P:DNA integration"/>
    <property type="evidence" value="ECO:0007669"/>
    <property type="project" value="UniProtKB-KW"/>
</dbReference>
<evidence type="ECO:0000256" key="24">
    <source>
        <dbReference type="ARBA" id="ARBA00022809"/>
    </source>
</evidence>
<evidence type="ECO:0000256" key="23">
    <source>
        <dbReference type="ARBA" id="ARBA00022801"/>
    </source>
</evidence>
<evidence type="ECO:0000256" key="9">
    <source>
        <dbReference type="ARBA" id="ARBA00022562"/>
    </source>
</evidence>
<keyword evidence="35 51" id="KW-0543">Viral nucleoprotein</keyword>
<evidence type="ECO:0000313" key="60">
    <source>
        <dbReference type="EMBL" id="BAC77486.1"/>
    </source>
</evidence>
<dbReference type="PROSITE" id="PS51027">
    <property type="entry name" value="INTEGRASE_DBD"/>
    <property type="match status" value="1"/>
</dbReference>
<evidence type="ECO:0000256" key="18">
    <source>
        <dbReference type="ARBA" id="ARBA00022737"/>
    </source>
</evidence>
<feature type="compositionally biased region" description="Polar residues" evidence="52">
    <location>
        <begin position="453"/>
        <end position="462"/>
    </location>
</feature>
<evidence type="ECO:0000256" key="51">
    <source>
        <dbReference type="RuleBase" id="RU004487"/>
    </source>
</evidence>
<keyword evidence="26" id="KW-0460">Magnesium</keyword>
<keyword evidence="38" id="KW-0238">DNA-binding</keyword>
<keyword evidence="31" id="KW-0695">RNA-directed DNA polymerase</keyword>
<evidence type="ECO:0000256" key="16">
    <source>
        <dbReference type="ARBA" id="ARBA00022722"/>
    </source>
</evidence>
<dbReference type="FunFam" id="3.30.70.270:FF:000016">
    <property type="entry name" value="POL polyprotein"/>
    <property type="match status" value="1"/>
</dbReference>
<dbReference type="InterPro" id="IPR003308">
    <property type="entry name" value="Integrase_Zn-bd_dom_N"/>
</dbReference>
<dbReference type="FunFam" id="2.30.30.10:FF:000001">
    <property type="entry name" value="POL polyprotein"/>
    <property type="match status" value="1"/>
</dbReference>
<dbReference type="SUPFAM" id="SSF50122">
    <property type="entry name" value="DNA-binding domain of retroviral integrase"/>
    <property type="match status" value="1"/>
</dbReference>
<evidence type="ECO:0000256" key="32">
    <source>
        <dbReference type="ARBA" id="ARBA00022932"/>
    </source>
</evidence>
<dbReference type="Gene3D" id="3.30.70.270">
    <property type="match status" value="3"/>
</dbReference>
<feature type="domain" description="CCHC-type" evidence="53">
    <location>
        <begin position="416"/>
        <end position="431"/>
    </location>
</feature>
<keyword evidence="37" id="KW-0446">Lipid-binding</keyword>
<evidence type="ECO:0000256" key="46">
    <source>
        <dbReference type="ARBA" id="ARBA00023296"/>
    </source>
</evidence>
<keyword evidence="44" id="KW-0511">Multifunctional enzyme</keyword>
<feature type="compositionally biased region" description="Polar residues" evidence="52">
    <location>
        <begin position="116"/>
        <end position="130"/>
    </location>
</feature>
<keyword evidence="29 51" id="KW-0694">RNA-binding</keyword>
<dbReference type="GO" id="GO:0075713">
    <property type="term" value="P:establishment of integrated proviral latency"/>
    <property type="evidence" value="ECO:0007669"/>
    <property type="project" value="UniProtKB-KW"/>
</dbReference>
<accession>Q7SV02</accession>
<comment type="cofactor">
    <cofactor evidence="2">
        <name>Mg(2+)</name>
        <dbReference type="ChEBI" id="CHEBI:18420"/>
    </cofactor>
</comment>
<keyword evidence="12" id="KW-0645">Protease</keyword>
<evidence type="ECO:0000256" key="28">
    <source>
        <dbReference type="ARBA" id="ARBA00022870"/>
    </source>
</evidence>
<keyword evidence="40" id="KW-0233">DNA recombination</keyword>
<dbReference type="PROSITE" id="PS50994">
    <property type="entry name" value="INTEGRASE"/>
    <property type="match status" value="1"/>
</dbReference>
<feature type="DNA-binding region" description="Integrase-type" evidence="50">
    <location>
        <begin position="1374"/>
        <end position="1421"/>
    </location>
</feature>
<keyword evidence="25 51" id="KW-0862">Zinc</keyword>
<keyword evidence="5" id="KW-1032">Host cell membrane</keyword>
<dbReference type="FunFam" id="4.10.60.10:FF:000001">
    <property type="entry name" value="Gag polyprotein"/>
    <property type="match status" value="1"/>
</dbReference>
<dbReference type="Gene3D" id="1.10.1200.30">
    <property type="match status" value="1"/>
</dbReference>
<organism evidence="60 61">
    <name type="scientific">Human immunodeficiency virus type 1</name>
    <name type="common">HIV-1</name>
    <dbReference type="NCBI Taxonomy" id="11676"/>
    <lineage>
        <taxon>Viruses</taxon>
        <taxon>Riboviria</taxon>
        <taxon>Pararnavirae</taxon>
        <taxon>Artverviricota</taxon>
        <taxon>Revtraviricetes</taxon>
        <taxon>Ortervirales</taxon>
        <taxon>Retroviridae</taxon>
        <taxon>Orthoretrovirinae</taxon>
        <taxon>Lentivirus</taxon>
        <taxon>Lentivirus humimdef1</taxon>
    </lineage>
</organism>
<evidence type="ECO:0000256" key="3">
    <source>
        <dbReference type="ARBA" id="ARBA00004425"/>
    </source>
</evidence>
<keyword evidence="39" id="KW-0472">Membrane</keyword>
<keyword evidence="11" id="KW-1188">Viral release from host cell</keyword>
<keyword evidence="15" id="KW-0519">Myristate</keyword>
<comment type="PTM">
    <molecule>Gag-Pol polyprotein</molecule>
    <text evidence="51">Specific enzymatic cleavages by the viral protease yield mature proteins.</text>
</comment>
<evidence type="ECO:0000256" key="8">
    <source>
        <dbReference type="ARBA" id="ARBA00022561"/>
    </source>
</evidence>
<dbReference type="Pfam" id="PF06815">
    <property type="entry name" value="RVT_connect"/>
    <property type="match status" value="1"/>
</dbReference>
<evidence type="ECO:0000256" key="7">
    <source>
        <dbReference type="ARBA" id="ARBA00022553"/>
    </source>
</evidence>
<dbReference type="SUPFAM" id="SSF50630">
    <property type="entry name" value="Acid proteases"/>
    <property type="match status" value="1"/>
</dbReference>
<dbReference type="PROSITE" id="PS50158">
    <property type="entry name" value="ZF_CCHC"/>
    <property type="match status" value="2"/>
</dbReference>
<feature type="domain" description="Integrase-type" evidence="59">
    <location>
        <begin position="1374"/>
        <end position="1421"/>
    </location>
</feature>
<dbReference type="InterPro" id="IPR000477">
    <property type="entry name" value="RT_dom"/>
</dbReference>
<evidence type="ECO:0000256" key="4">
    <source>
        <dbReference type="ARBA" id="ARBA00004560"/>
    </source>
</evidence>
<comment type="subcellular location">
    <subcellularLocation>
        <location evidence="3">Host cell membrane</location>
        <topology evidence="3">Lipid-anchor</topology>
    </subcellularLocation>
    <subcellularLocation>
        <location evidence="4">Host endosome</location>
        <location evidence="4">Host multivesicular body</location>
    </subcellularLocation>
    <subcellularLocation>
        <location evidence="48">Virion membrane</location>
        <topology evidence="48">Lipid-anchor</topology>
    </subcellularLocation>
    <subcellularLocation>
        <location evidence="51">Virion</location>
    </subcellularLocation>
    <subcellularLocation>
        <location evidence="51">Host cytoplasm</location>
    </subcellularLocation>
    <subcellularLocation>
        <location evidence="51">Host nucleus</location>
    </subcellularLocation>
</comment>
<dbReference type="InterPro" id="IPR036875">
    <property type="entry name" value="Znf_CCHC_sf"/>
</dbReference>
<feature type="region of interest" description="Disordered" evidence="52">
    <location>
        <begin position="106"/>
        <end position="130"/>
    </location>
</feature>
<dbReference type="SUPFAM" id="SSF46919">
    <property type="entry name" value="N-terminal Zn binding domain of HIV integrase"/>
    <property type="match status" value="1"/>
</dbReference>
<dbReference type="Gene3D" id="2.30.30.10">
    <property type="entry name" value="Integrase, C-terminal domain superfamily, retroviral"/>
    <property type="match status" value="1"/>
</dbReference>
<dbReference type="GO" id="GO:0008270">
    <property type="term" value="F:zinc ion binding"/>
    <property type="evidence" value="ECO:0007669"/>
    <property type="project" value="UniProtKB-KW"/>
</dbReference>
<evidence type="ECO:0000259" key="58">
    <source>
        <dbReference type="PROSITE" id="PS50994"/>
    </source>
</evidence>
<dbReference type="GO" id="GO:0008289">
    <property type="term" value="F:lipid binding"/>
    <property type="evidence" value="ECO:0007669"/>
    <property type="project" value="UniProtKB-KW"/>
</dbReference>
<dbReference type="PROSITE" id="PS50175">
    <property type="entry name" value="ASP_PROT_RETROV"/>
    <property type="match status" value="1"/>
</dbReference>
<dbReference type="Pfam" id="PF00098">
    <property type="entry name" value="zf-CCHC"/>
    <property type="match status" value="2"/>
</dbReference>
<dbReference type="InterPro" id="IPR001995">
    <property type="entry name" value="Peptidase_A2_cat"/>
</dbReference>
<dbReference type="PANTHER" id="PTHR41694:SF3">
    <property type="entry name" value="RNA-DIRECTED DNA POLYMERASE-RELATED"/>
    <property type="match status" value="1"/>
</dbReference>
<dbReference type="SUPFAM" id="SSF47943">
    <property type="entry name" value="Retrovirus capsid protein, N-terminal core domain"/>
    <property type="match status" value="1"/>
</dbReference>
<keyword evidence="19" id="KW-0064">Aspartyl protease</keyword>
<evidence type="ECO:0000256" key="50">
    <source>
        <dbReference type="PROSITE-ProRule" id="PRU00506"/>
    </source>
</evidence>
<dbReference type="Pfam" id="PF00552">
    <property type="entry name" value="IN_DBD_C"/>
    <property type="match status" value="1"/>
</dbReference>
<keyword evidence="16" id="KW-0540">Nuclease</keyword>
<dbReference type="PROSITE" id="PS50878">
    <property type="entry name" value="RT_POL"/>
    <property type="match status" value="1"/>
</dbReference>
<dbReference type="SUPFAM" id="SSF47353">
    <property type="entry name" value="Retrovirus capsid dimerization domain-like"/>
    <property type="match status" value="1"/>
</dbReference>
<evidence type="ECO:0000256" key="52">
    <source>
        <dbReference type="SAM" id="MobiDB-lite"/>
    </source>
</evidence>
<evidence type="ECO:0000256" key="25">
    <source>
        <dbReference type="ARBA" id="ARBA00022833"/>
    </source>
</evidence>
<dbReference type="GO" id="GO:0055036">
    <property type="term" value="C:virion membrane"/>
    <property type="evidence" value="ECO:0007669"/>
    <property type="project" value="UniProtKB-SubCell"/>
</dbReference>
<dbReference type="Pfam" id="PF19317">
    <property type="entry name" value="Gag_p24_C"/>
    <property type="match status" value="1"/>
</dbReference>
<feature type="domain" description="Reverse transcriptase" evidence="56">
    <location>
        <begin position="635"/>
        <end position="825"/>
    </location>
</feature>
<evidence type="ECO:0000256" key="35">
    <source>
        <dbReference type="ARBA" id="ARBA00023086"/>
    </source>
</evidence>
<evidence type="ECO:0000256" key="48">
    <source>
        <dbReference type="ARBA" id="ARBA00037826"/>
    </source>
</evidence>
<dbReference type="FunFam" id="2.40.70.10:FF:000001">
    <property type="entry name" value="Gag-Pol polyprotein"/>
    <property type="match status" value="1"/>
</dbReference>
<evidence type="ECO:0000259" key="57">
    <source>
        <dbReference type="PROSITE" id="PS50879"/>
    </source>
</evidence>
<evidence type="ECO:0000256" key="43">
    <source>
        <dbReference type="ARBA" id="ARBA00023247"/>
    </source>
</evidence>
<dbReference type="GO" id="GO:0004533">
    <property type="term" value="F:exoribonuclease H activity"/>
    <property type="evidence" value="ECO:0007669"/>
    <property type="project" value="UniProtKB-EC"/>
</dbReference>
<dbReference type="InterPro" id="IPR008919">
    <property type="entry name" value="Retrov_capsid_N"/>
</dbReference>
<dbReference type="InterPro" id="IPR017856">
    <property type="entry name" value="Integrase-like_N"/>
</dbReference>
<keyword evidence="30" id="KW-0229">DNA integration</keyword>
<evidence type="ECO:0000256" key="14">
    <source>
        <dbReference type="ARBA" id="ARBA00022695"/>
    </source>
</evidence>
<keyword evidence="33" id="KW-1190">Host gene expression shutoff by virus</keyword>
<keyword evidence="13" id="KW-0808">Transferase</keyword>
<dbReference type="PRINTS" id="PR00234">
    <property type="entry name" value="HIV1MATRIX"/>
</dbReference>
<dbReference type="InterPro" id="IPR012337">
    <property type="entry name" value="RNaseH-like_sf"/>
</dbReference>
<keyword evidence="32" id="KW-0239">DNA-directed DNA polymerase</keyword>
<evidence type="ECO:0000256" key="2">
    <source>
        <dbReference type="ARBA" id="ARBA00001946"/>
    </source>
</evidence>
<evidence type="ECO:0000256" key="5">
    <source>
        <dbReference type="ARBA" id="ARBA00022511"/>
    </source>
</evidence>
<dbReference type="MEROPS" id="A02.001"/>
<dbReference type="FunFam" id="1.10.375.10:FF:000001">
    <property type="entry name" value="Gag polyprotein"/>
    <property type="match status" value="1"/>
</dbReference>
<dbReference type="EMBL" id="AB097870">
    <property type="protein sequence ID" value="BAC77486.1"/>
    <property type="molecule type" value="Genomic_DNA"/>
</dbReference>
<keyword evidence="22 49" id="KW-0863">Zinc-finger</keyword>
<dbReference type="InterPro" id="IPR036862">
    <property type="entry name" value="Integrase_C_dom_sf_retrovir"/>
</dbReference>
<evidence type="ECO:0000256" key="33">
    <source>
        <dbReference type="ARBA" id="ARBA00022995"/>
    </source>
</evidence>
<dbReference type="Pfam" id="PF00665">
    <property type="entry name" value="rve"/>
    <property type="match status" value="1"/>
</dbReference>
<dbReference type="PANTHER" id="PTHR41694">
    <property type="entry name" value="ENDOGENOUS RETROVIRUS GROUP K MEMBER POL PROTEIN"/>
    <property type="match status" value="1"/>
</dbReference>
<evidence type="ECO:0000259" key="56">
    <source>
        <dbReference type="PROSITE" id="PS50878"/>
    </source>
</evidence>
<keyword evidence="34" id="KW-1039">Host endosome</keyword>
<keyword evidence="21" id="KW-0255">Endonuclease</keyword>
<evidence type="ECO:0000256" key="27">
    <source>
        <dbReference type="ARBA" id="ARBA00022844"/>
    </source>
</evidence>
<feature type="region of interest" description="Disordered" evidence="52">
    <location>
        <begin position="447"/>
        <end position="483"/>
    </location>
</feature>
<name>Q7SV02_HV1</name>
<dbReference type="Pfam" id="PF06817">
    <property type="entry name" value="RVT_thumb"/>
    <property type="match status" value="1"/>
</dbReference>
<dbReference type="GO" id="GO:0042025">
    <property type="term" value="C:host cell nucleus"/>
    <property type="evidence" value="ECO:0007669"/>
    <property type="project" value="UniProtKB-SubCell"/>
</dbReference>
<feature type="domain" description="CCHC-type" evidence="53">
    <location>
        <begin position="394"/>
        <end position="409"/>
    </location>
</feature>
<evidence type="ECO:0000256" key="29">
    <source>
        <dbReference type="ARBA" id="ARBA00022884"/>
    </source>
</evidence>
<evidence type="ECO:0000256" key="17">
    <source>
        <dbReference type="ARBA" id="ARBA00022723"/>
    </source>
</evidence>
<dbReference type="SUPFAM" id="SSF47836">
    <property type="entry name" value="Retroviral matrix proteins"/>
    <property type="match status" value="1"/>
</dbReference>
<dbReference type="InterPro" id="IPR034170">
    <property type="entry name" value="Retropepsin-like_cat_dom"/>
</dbReference>
<evidence type="ECO:0000259" key="53">
    <source>
        <dbReference type="PROSITE" id="PS50158"/>
    </source>
</evidence>
<dbReference type="SMART" id="SM00343">
    <property type="entry name" value="ZnF_C2HC"/>
    <property type="match status" value="2"/>
</dbReference>
<evidence type="ECO:0000256" key="37">
    <source>
        <dbReference type="ARBA" id="ARBA00023121"/>
    </source>
</evidence>
<dbReference type="InterPro" id="IPR043502">
    <property type="entry name" value="DNA/RNA_pol_sf"/>
</dbReference>
<dbReference type="PROSITE" id="PS50876">
    <property type="entry name" value="ZF_INTEGRASE"/>
    <property type="match status" value="1"/>
</dbReference>
<keyword evidence="46" id="KW-1160">Virus entry into host cell</keyword>
<dbReference type="GO" id="GO:0003677">
    <property type="term" value="F:DNA binding"/>
    <property type="evidence" value="ECO:0007669"/>
    <property type="project" value="UniProtKB-KW"/>
</dbReference>
<evidence type="ECO:0000256" key="49">
    <source>
        <dbReference type="PROSITE-ProRule" id="PRU00450"/>
    </source>
</evidence>
<keyword evidence="42 51" id="KW-1035">Host cytoplasm</keyword>
<evidence type="ECO:0000256" key="21">
    <source>
        <dbReference type="ARBA" id="ARBA00022759"/>
    </source>
</evidence>
<dbReference type="Pfam" id="PF00077">
    <property type="entry name" value="RVP"/>
    <property type="match status" value="1"/>
</dbReference>
<dbReference type="InterPro" id="IPR036397">
    <property type="entry name" value="RNaseH_sf"/>
</dbReference>
<dbReference type="InterPro" id="IPR001969">
    <property type="entry name" value="Aspartic_peptidase_AS"/>
</dbReference>
<dbReference type="GO" id="GO:0003887">
    <property type="term" value="F:DNA-directed DNA polymerase activity"/>
    <property type="evidence" value="ECO:0007669"/>
    <property type="project" value="UniProtKB-KW"/>
</dbReference>
<dbReference type="SUPFAM" id="SSF57756">
    <property type="entry name" value="Retrovirus zinc finger-like domains"/>
    <property type="match status" value="1"/>
</dbReference>
<evidence type="ECO:0000256" key="31">
    <source>
        <dbReference type="ARBA" id="ARBA00022918"/>
    </source>
</evidence>
<dbReference type="SUPFAM" id="SSF56672">
    <property type="entry name" value="DNA/RNA polymerases"/>
    <property type="match status" value="1"/>
</dbReference>
<keyword evidence="28" id="KW-1043">Host membrane</keyword>
<dbReference type="CDD" id="cd01645">
    <property type="entry name" value="RT_Rtv"/>
    <property type="match status" value="1"/>
</dbReference>
<dbReference type="Gene3D" id="1.20.5.760">
    <property type="entry name" value="Single helix bin"/>
    <property type="match status" value="1"/>
</dbReference>
<keyword evidence="27 51" id="KW-0946">Virion</keyword>
<dbReference type="InterPro" id="IPR001037">
    <property type="entry name" value="Integrase_C_retrovir"/>
</dbReference>
<evidence type="ECO:0000256" key="47">
    <source>
        <dbReference type="ARBA" id="ARBA00023415"/>
    </source>
</evidence>
<keyword evidence="17 51" id="KW-0479">Metal-binding</keyword>
<dbReference type="FunFam" id="3.30.420.10:FF:000025">
    <property type="entry name" value="Gag-Pol polyprotein"/>
    <property type="match status" value="1"/>
</dbReference>
<evidence type="ECO:0000313" key="61">
    <source>
        <dbReference type="Proteomes" id="UP000113322"/>
    </source>
</evidence>
<evidence type="ECO:0000256" key="20">
    <source>
        <dbReference type="ARBA" id="ARBA00022758"/>
    </source>
</evidence>
<dbReference type="InterPro" id="IPR001878">
    <property type="entry name" value="Znf_CCHC"/>
</dbReference>
<dbReference type="GO" id="GO:0075523">
    <property type="term" value="P:viral translational frameshifting"/>
    <property type="evidence" value="ECO:0007669"/>
    <property type="project" value="UniProtKB-KW"/>
</dbReference>
<keyword evidence="8 51" id="KW-0167">Capsid protein</keyword>
<dbReference type="GO" id="GO:0035613">
    <property type="term" value="F:RNA stem-loop binding"/>
    <property type="evidence" value="ECO:0007669"/>
    <property type="project" value="TreeGrafter"/>
</dbReference>
<dbReference type="InterPro" id="IPR012344">
    <property type="entry name" value="Matrix_HIV/RSV_N"/>
</dbReference>
<evidence type="ECO:0000256" key="13">
    <source>
        <dbReference type="ARBA" id="ARBA00022679"/>
    </source>
</evidence>
<dbReference type="InterPro" id="IPR000071">
    <property type="entry name" value="Lentvrl_matrix_N"/>
</dbReference>
<evidence type="ECO:0000256" key="42">
    <source>
        <dbReference type="ARBA" id="ARBA00023200"/>
    </source>
</evidence>
<evidence type="ECO:0000256" key="45">
    <source>
        <dbReference type="ARBA" id="ARBA00023288"/>
    </source>
</evidence>
<dbReference type="GO" id="GO:0075732">
    <property type="term" value="P:viral penetration into host nucleus"/>
    <property type="evidence" value="ECO:0007669"/>
    <property type="project" value="UniProtKB-KW"/>
</dbReference>
<dbReference type="GO" id="GO:0006508">
    <property type="term" value="P:proteolysis"/>
    <property type="evidence" value="ECO:0007669"/>
    <property type="project" value="UniProtKB-KW"/>
</dbReference>
<evidence type="ECO:0000256" key="6">
    <source>
        <dbReference type="ARBA" id="ARBA00022524"/>
    </source>
</evidence>
<dbReference type="InterPro" id="IPR043128">
    <property type="entry name" value="Rev_trsase/Diguanyl_cyclase"/>
</dbReference>
<dbReference type="InterPro" id="IPR010661">
    <property type="entry name" value="RVT_thumb"/>
</dbReference>
<protein>
    <recommendedName>
        <fullName evidence="51">Gag polyprotein</fullName>
    </recommendedName>
    <component>
        <recommendedName>
            <fullName evidence="51">Matrix protein p17</fullName>
            <shortName evidence="51">MA</shortName>
        </recommendedName>
    </component>
</protein>
<keyword evidence="18" id="KW-0677">Repeat</keyword>
<dbReference type="FunFam" id="1.10.1200.30:FF:000001">
    <property type="entry name" value="Gag polyprotein"/>
    <property type="match status" value="1"/>
</dbReference>
<dbReference type="GO" id="GO:0020002">
    <property type="term" value="C:host cell plasma membrane"/>
    <property type="evidence" value="ECO:0007669"/>
    <property type="project" value="UniProtKB-SubCell"/>
</dbReference>
<dbReference type="GO" id="GO:0006310">
    <property type="term" value="P:DNA recombination"/>
    <property type="evidence" value="ECO:0007669"/>
    <property type="project" value="UniProtKB-KW"/>
</dbReference>
<evidence type="ECO:0000256" key="34">
    <source>
        <dbReference type="ARBA" id="ARBA00023046"/>
    </source>
</evidence>
<evidence type="ECO:0000256" key="41">
    <source>
        <dbReference type="ARBA" id="ARBA00023195"/>
    </source>
</evidence>
<keyword evidence="41" id="KW-1179">Viral genome integration</keyword>
<evidence type="ECO:0000256" key="12">
    <source>
        <dbReference type="ARBA" id="ARBA00022670"/>
    </source>
</evidence>
<dbReference type="Pfam" id="PF00078">
    <property type="entry name" value="RVT_1"/>
    <property type="match status" value="1"/>
</dbReference>
<dbReference type="FunFam" id="3.30.420.10:FF:000017">
    <property type="entry name" value="POL polyprotein"/>
    <property type="match status" value="1"/>
</dbReference>
<evidence type="ECO:0000256" key="19">
    <source>
        <dbReference type="ARBA" id="ARBA00022750"/>
    </source>
</evidence>
<dbReference type="Gene3D" id="2.40.70.10">
    <property type="entry name" value="Acid Proteases"/>
    <property type="match status" value="1"/>
</dbReference>
<evidence type="ECO:0000256" key="40">
    <source>
        <dbReference type="ARBA" id="ARBA00023172"/>
    </source>
</evidence>
<dbReference type="PROSITE" id="PS00141">
    <property type="entry name" value="ASP_PROTEASE"/>
    <property type="match status" value="1"/>
</dbReference>
<organismHost>
    <name type="scientific">Homo sapiens</name>
    <name type="common">Human</name>
    <dbReference type="NCBI Taxonomy" id="9606"/>
</organismHost>
<keyword evidence="24" id="KW-1193">Eukaryotic host translation shutoff by virus</keyword>
<evidence type="ECO:0000256" key="44">
    <source>
        <dbReference type="ARBA" id="ARBA00023268"/>
    </source>
</evidence>
<reference evidence="60 61" key="1">
    <citation type="submission" date="2002-12" db="EMBL/GenBank/DDBJ databases">
        <title>High prevalence of diverse forms of HIV-1 intersubtype recombinants in Central Myanmar: geographical hot spot of extensive recombination.</title>
        <authorList>
            <person name="Takebe Y."/>
            <person name="Motomura K."/>
            <person name="Tatsumi M."/>
            <person name="Lwin H."/>
            <person name="Zaw M."/>
            <person name="Kusagawa S."/>
        </authorList>
    </citation>
    <scope>NUCLEOTIDE SEQUENCE [LARGE SCALE GENOMIC DNA]</scope>
    <source>
        <strain evidence="60">MSTD101</strain>
    </source>
</reference>
<dbReference type="Gene3D" id="1.10.375.10">
    <property type="entry name" value="Human Immunodeficiency Virus Type 1 Capsid Protein"/>
    <property type="match status" value="1"/>
</dbReference>
<dbReference type="Gene3D" id="4.10.60.10">
    <property type="entry name" value="Zinc finger, CCHC-type"/>
    <property type="match status" value="1"/>
</dbReference>
<evidence type="ECO:0000256" key="15">
    <source>
        <dbReference type="ARBA" id="ARBA00022707"/>
    </source>
</evidence>
<dbReference type="InterPro" id="IPR008916">
    <property type="entry name" value="Retrov_capsid_C"/>
</dbReference>
<evidence type="ECO:0000256" key="39">
    <source>
        <dbReference type="ARBA" id="ARBA00023136"/>
    </source>
</evidence>
<dbReference type="InterPro" id="IPR021109">
    <property type="entry name" value="Peptidase_aspartic_dom_sf"/>
</dbReference>
<keyword evidence="9 51" id="KW-1048">Host nucleus</keyword>
<sequence>MGARASVLSGGQLDRWEKIRLRPGGKKKYRLKHIVWASRELERFAVNPGLLETAGGCRQILEQLQPSLKTGSEELRSLFNTVATLYCVHQRIEIKDTKEALEKIEEEQNKSKKKTQQTAADTGKHSQVNQVRQNYPIVQNLQGQMVHQPISPRTLNAWVKVIEEKAFSPEVIPMFSALSEGATPQDLNTMLNTVGGHQAAMQMLKETINEEAAEWDRLHPVHAGPAAPGQMREPRGSDIAGTTSTLQEQIGWMTSNPAIPVGEIYKRWIILGLNKIVRMYSPVSILDIKQGPKEPFRDYVDRFYKTLRAEQCTQEVKHWMTETLLVQNANPDCKTILKALGPAATLEEMMTACQGVGGPGHKARVLAEAMSQVTNPANIMMQRGNFRNQRKTVKCFNCGKEGHIAKNCRAPRKKGCWKCGKEGHQMKDCTERQANFFRENLAFPQGKAREFSSEQTRANSPTRGELQVWGGDNNSSSEAGADRQGTVSFSFPQITLWQRPLVTIKIGGQLKEALLDTGADDTVLEDMDLPGRWKPKMIGGIGGFIKVRQYDQIPIEICGHKAIGTVLVGPTPVNILIGRNLLTQVGCTLNFPISPIETVPVKLKPGMDGPKVKQWPLTEEKIKALVEICTEMEKEGKISKIGPENPYNTPVFAIKKKNSTRWRKLVDFRELNRRTQDFWEVQLGIPHPAGLKKKKSVTVLDVGDAYFSVPLDKDFRKYTAFTIPSVNNETPGVRYQYNVLPQGWKGSPAIFQCSMTKILEPFRKQNPDIVIYQYMDDLYVGSDLEIGQHRTKIDELRQHLLKWGFYTPDKKHQKEPPFLWMGYELHPDKWTVQPIVLPEKDSWTVNDIQKLVGKLNWASQIYAGIKVKELCKLLRGTKALTEVVPLTEEAELELAENREILKEPVHGVYYDPSKELVAEIQKQGLGQWTYQIYQEPYKNLKTGKYAKMRGAHTNDVKQLTEAVQKIATESIVIWGKTPKFKLPIQKETWETWWVEYWQATWIPEWEFVNTPPLVKLWYQLEKEPIEGVETFYVDGAANRETKLGRAGYVTNKGRQKVITLTDTTNQKTELQAINLALQDSGVEVNIVTDSQYALGIIQAQPDKSESELVSQIIEQLIKKEKVYLAWVPAHKGIGGNEQIDKLVSAGIRRVLFLDGIEKAQEDHEKYHCNWRAMASDFNLPPIVAKEIVASCDKCQLKGEAMHGQVDCSPGIWQLDCTHLEGKIILVAVHVASGYIEAEVIPTETGQETAYFILKLAGRWPVKTIHTDNGRNFTSNSVKAACWWAGIKQEFGIPYNPQSQGVVESMNKELKKIVEQVRDQAEHLETAVQMAVFIHNFKREGGIGGYSAGERIVDIIATDIQTRELQKQITKIQNFRVYYRDNRDPLWKGPAKLLWKGEGAVVIQDNSDIKVVPRRKAKIIRDYGKQMAGDDCVASRQDED</sequence>
<feature type="domain" description="Integrase-type" evidence="55">
    <location>
        <begin position="1154"/>
        <end position="1195"/>
    </location>
</feature>
<evidence type="ECO:0000256" key="10">
    <source>
        <dbReference type="ARBA" id="ARBA00022581"/>
    </source>
</evidence>
<proteinExistence type="predicted"/>